<evidence type="ECO:0000259" key="2">
    <source>
        <dbReference type="PROSITE" id="PS50846"/>
    </source>
</evidence>
<dbReference type="HOGENOM" id="CLU_134973_10_0_9"/>
<organism evidence="3 4">
    <name type="scientific">Amphibacillus xylanus (strain ATCC 51415 / DSM 6626 / JCM 7361 / LMG 17667 / NBRC 15112 / Ep01)</name>
    <dbReference type="NCBI Taxonomy" id="698758"/>
    <lineage>
        <taxon>Bacteria</taxon>
        <taxon>Bacillati</taxon>
        <taxon>Bacillota</taxon>
        <taxon>Bacilli</taxon>
        <taxon>Bacillales</taxon>
        <taxon>Bacillaceae</taxon>
        <taxon>Amphibacillus</taxon>
    </lineage>
</organism>
<dbReference type="CDD" id="cd00371">
    <property type="entry name" value="HMA"/>
    <property type="match status" value="1"/>
</dbReference>
<dbReference type="RefSeq" id="WP_015010910.1">
    <property type="nucleotide sequence ID" value="NC_018704.1"/>
</dbReference>
<dbReference type="InterPro" id="IPR036163">
    <property type="entry name" value="HMA_dom_sf"/>
</dbReference>
<dbReference type="GO" id="GO:0046872">
    <property type="term" value="F:metal ion binding"/>
    <property type="evidence" value="ECO:0007669"/>
    <property type="project" value="UniProtKB-KW"/>
</dbReference>
<sequence length="69" mass="7762">MQKTIFQLERLTCPSCINKIETVLNEHIGVEEVYVFFNSSKVKVGFDPSKVEINQLESVIKSIGFAVVS</sequence>
<dbReference type="Pfam" id="PF00403">
    <property type="entry name" value="HMA"/>
    <property type="match status" value="1"/>
</dbReference>
<dbReference type="STRING" id="698758.AXY_21950"/>
<dbReference type="Gene3D" id="3.30.70.100">
    <property type="match status" value="1"/>
</dbReference>
<evidence type="ECO:0000313" key="3">
    <source>
        <dbReference type="EMBL" id="BAM48327.1"/>
    </source>
</evidence>
<evidence type="ECO:0000256" key="1">
    <source>
        <dbReference type="ARBA" id="ARBA00022723"/>
    </source>
</evidence>
<dbReference type="EMBL" id="AP012050">
    <property type="protein sequence ID" value="BAM48327.1"/>
    <property type="molecule type" value="Genomic_DNA"/>
</dbReference>
<dbReference type="SUPFAM" id="SSF55008">
    <property type="entry name" value="HMA, heavy metal-associated domain"/>
    <property type="match status" value="1"/>
</dbReference>
<proteinExistence type="predicted"/>
<dbReference type="PROSITE" id="PS01047">
    <property type="entry name" value="HMA_1"/>
    <property type="match status" value="1"/>
</dbReference>
<dbReference type="eggNOG" id="COG2608">
    <property type="taxonomic scope" value="Bacteria"/>
</dbReference>
<name>K0J4Q5_AMPXN</name>
<protein>
    <submittedName>
        <fullName evidence="3">Putative metal-binding protein</fullName>
    </submittedName>
</protein>
<dbReference type="PROSITE" id="PS50846">
    <property type="entry name" value="HMA_2"/>
    <property type="match status" value="1"/>
</dbReference>
<accession>K0J4Q5</accession>
<feature type="domain" description="HMA" evidence="2">
    <location>
        <begin position="2"/>
        <end position="68"/>
    </location>
</feature>
<keyword evidence="1" id="KW-0479">Metal-binding</keyword>
<reference evidence="3 4" key="1">
    <citation type="submission" date="2011-01" db="EMBL/GenBank/DDBJ databases">
        <title>Whole genome sequence of Amphibacillus xylinus NBRC 15112.</title>
        <authorList>
            <person name="Nakazawa H."/>
            <person name="Katano Y."/>
            <person name="Nakamura S."/>
            <person name="Sasagawa M."/>
            <person name="Fukada J."/>
            <person name="Arai T."/>
            <person name="Sasakura N."/>
            <person name="Mochizuki D."/>
            <person name="Hosoyama A."/>
            <person name="Harada K."/>
            <person name="Horikawa H."/>
            <person name="Kato Y."/>
            <person name="Harada T."/>
            <person name="Sasaki K."/>
            <person name="Sekiguchi M."/>
            <person name="Hodoyama M."/>
            <person name="Nishiko R."/>
            <person name="Narita H."/>
            <person name="Hanamaki A."/>
            <person name="Hata C."/>
            <person name="Konno Y."/>
            <person name="Niimura Y."/>
            <person name="Yamazaki S."/>
            <person name="Fujita N."/>
        </authorList>
    </citation>
    <scope>NUCLEOTIDE SEQUENCE [LARGE SCALE GENOMIC DNA]</scope>
    <source>
        <strain evidence="4">ATCC 51415 / DSM 6626 / JCM 7361 / LMG 17667 / NBRC 15112 / Ep01</strain>
    </source>
</reference>
<dbReference type="InterPro" id="IPR017969">
    <property type="entry name" value="Heavy-metal-associated_CS"/>
</dbReference>
<dbReference type="PRINTS" id="PR00942">
    <property type="entry name" value="CUATPASEI"/>
</dbReference>
<keyword evidence="4" id="KW-1185">Reference proteome</keyword>
<evidence type="ECO:0000313" key="4">
    <source>
        <dbReference type="Proteomes" id="UP000006294"/>
    </source>
</evidence>
<dbReference type="OrthoDB" id="2721717at2"/>
<gene>
    <name evidence="3" type="ordered locus">AXY_21950</name>
</gene>
<dbReference type="KEGG" id="axl:AXY_21950"/>
<dbReference type="Proteomes" id="UP000006294">
    <property type="component" value="Chromosome"/>
</dbReference>
<dbReference type="AlphaFoldDB" id="K0J4Q5"/>
<dbReference type="InterPro" id="IPR006121">
    <property type="entry name" value="HMA_dom"/>
</dbReference>